<dbReference type="STRING" id="97359.A0A550C2N8"/>
<dbReference type="InterPro" id="IPR013766">
    <property type="entry name" value="Thioredoxin_domain"/>
</dbReference>
<gene>
    <name evidence="12" type="ORF">BD626DRAFT_509626</name>
</gene>
<dbReference type="GO" id="GO:0008379">
    <property type="term" value="F:thioredoxin peroxidase activity"/>
    <property type="evidence" value="ECO:0007669"/>
    <property type="project" value="TreeGrafter"/>
</dbReference>
<keyword evidence="3" id="KW-0049">Antioxidant</keyword>
<name>A0A550C2N8_9AGAR</name>
<dbReference type="InterPro" id="IPR050924">
    <property type="entry name" value="Peroxiredoxin_BCP/PrxQ"/>
</dbReference>
<dbReference type="PANTHER" id="PTHR42801">
    <property type="entry name" value="THIOREDOXIN-DEPENDENT PEROXIDE REDUCTASE"/>
    <property type="match status" value="1"/>
</dbReference>
<dbReference type="OrthoDB" id="338622at2759"/>
<dbReference type="EC" id="1.11.1.24" evidence="1"/>
<sequence length="248" mass="26576">RPAGADSVPPRRSSRNASQVKEDKPAPVKKPSSTKGSKRTAEGEASTREAKKAKEEKDAETEDVGDKPAPIDIGGNLPSLTLKNEKDEDVDVGASPHKKGSCYFWSPRRIRVTGCTTQACGFRDVYPDFEKEDFQVYCVSADKPAAQAKWQAKKTLPYPLLSDPGRNLISALGAGKAGKTARSHFVFEKGGKLLDKKMPVKPADSPRLALEFVRSLKAQGGVKDGGEADMAKASEDGGKDENTSTAEA</sequence>
<dbReference type="PROSITE" id="PS51352">
    <property type="entry name" value="THIOREDOXIN_2"/>
    <property type="match status" value="1"/>
</dbReference>
<evidence type="ECO:0000256" key="3">
    <source>
        <dbReference type="ARBA" id="ARBA00022862"/>
    </source>
</evidence>
<keyword evidence="4" id="KW-0560">Oxidoreductase</keyword>
<dbReference type="Proteomes" id="UP000320762">
    <property type="component" value="Unassembled WGS sequence"/>
</dbReference>
<dbReference type="GO" id="GO:0034599">
    <property type="term" value="P:cellular response to oxidative stress"/>
    <property type="evidence" value="ECO:0007669"/>
    <property type="project" value="TreeGrafter"/>
</dbReference>
<dbReference type="Pfam" id="PF00578">
    <property type="entry name" value="AhpC-TSA"/>
    <property type="match status" value="1"/>
</dbReference>
<evidence type="ECO:0000313" key="13">
    <source>
        <dbReference type="Proteomes" id="UP000320762"/>
    </source>
</evidence>
<reference evidence="12 13" key="1">
    <citation type="journal article" date="2019" name="New Phytol.">
        <title>Comparative genomics reveals unique wood-decay strategies and fruiting body development in the Schizophyllaceae.</title>
        <authorList>
            <person name="Almasi E."/>
            <person name="Sahu N."/>
            <person name="Krizsan K."/>
            <person name="Balint B."/>
            <person name="Kovacs G.M."/>
            <person name="Kiss B."/>
            <person name="Cseklye J."/>
            <person name="Drula E."/>
            <person name="Henrissat B."/>
            <person name="Nagy I."/>
            <person name="Chovatia M."/>
            <person name="Adam C."/>
            <person name="LaButti K."/>
            <person name="Lipzen A."/>
            <person name="Riley R."/>
            <person name="Grigoriev I.V."/>
            <person name="Nagy L.G."/>
        </authorList>
    </citation>
    <scope>NUCLEOTIDE SEQUENCE [LARGE SCALE GENOMIC DNA]</scope>
    <source>
        <strain evidence="12 13">NL-1724</strain>
    </source>
</reference>
<feature type="compositionally biased region" description="Basic and acidic residues" evidence="10">
    <location>
        <begin position="224"/>
        <end position="242"/>
    </location>
</feature>
<feature type="region of interest" description="Disordered" evidence="10">
    <location>
        <begin position="219"/>
        <end position="248"/>
    </location>
</feature>
<keyword evidence="2" id="KW-0575">Peroxidase</keyword>
<evidence type="ECO:0000256" key="2">
    <source>
        <dbReference type="ARBA" id="ARBA00022559"/>
    </source>
</evidence>
<evidence type="ECO:0000256" key="9">
    <source>
        <dbReference type="ARBA" id="ARBA00049091"/>
    </source>
</evidence>
<dbReference type="InterPro" id="IPR000866">
    <property type="entry name" value="AhpC/TSA"/>
</dbReference>
<evidence type="ECO:0000256" key="6">
    <source>
        <dbReference type="ARBA" id="ARBA00023284"/>
    </source>
</evidence>
<evidence type="ECO:0000256" key="1">
    <source>
        <dbReference type="ARBA" id="ARBA00013017"/>
    </source>
</evidence>
<evidence type="ECO:0000256" key="10">
    <source>
        <dbReference type="SAM" id="MobiDB-lite"/>
    </source>
</evidence>
<evidence type="ECO:0000313" key="12">
    <source>
        <dbReference type="EMBL" id="TRM59062.1"/>
    </source>
</evidence>
<dbReference type="EMBL" id="VDMD01000031">
    <property type="protein sequence ID" value="TRM59062.1"/>
    <property type="molecule type" value="Genomic_DNA"/>
</dbReference>
<evidence type="ECO:0000256" key="8">
    <source>
        <dbReference type="ARBA" id="ARBA00038489"/>
    </source>
</evidence>
<feature type="non-terminal residue" evidence="12">
    <location>
        <position position="1"/>
    </location>
</feature>
<dbReference type="SUPFAM" id="SSF52833">
    <property type="entry name" value="Thioredoxin-like"/>
    <property type="match status" value="1"/>
</dbReference>
<organism evidence="12 13">
    <name type="scientific">Schizophyllum amplum</name>
    <dbReference type="NCBI Taxonomy" id="97359"/>
    <lineage>
        <taxon>Eukaryota</taxon>
        <taxon>Fungi</taxon>
        <taxon>Dikarya</taxon>
        <taxon>Basidiomycota</taxon>
        <taxon>Agaricomycotina</taxon>
        <taxon>Agaricomycetes</taxon>
        <taxon>Agaricomycetidae</taxon>
        <taxon>Agaricales</taxon>
        <taxon>Schizophyllaceae</taxon>
        <taxon>Schizophyllum</taxon>
    </lineage>
</organism>
<dbReference type="InterPro" id="IPR036249">
    <property type="entry name" value="Thioredoxin-like_sf"/>
</dbReference>
<feature type="domain" description="Thioredoxin" evidence="11">
    <location>
        <begin position="71"/>
        <end position="218"/>
    </location>
</feature>
<keyword evidence="13" id="KW-1185">Reference proteome</keyword>
<comment type="similarity">
    <text evidence="8">Belongs to the peroxiredoxin family. BCP/PrxQ subfamily.</text>
</comment>
<evidence type="ECO:0000256" key="7">
    <source>
        <dbReference type="ARBA" id="ARBA00032824"/>
    </source>
</evidence>
<proteinExistence type="inferred from homology"/>
<evidence type="ECO:0000256" key="4">
    <source>
        <dbReference type="ARBA" id="ARBA00023002"/>
    </source>
</evidence>
<protein>
    <recommendedName>
        <fullName evidence="1">thioredoxin-dependent peroxiredoxin</fullName>
        <ecNumber evidence="1">1.11.1.24</ecNumber>
    </recommendedName>
    <alternativeName>
        <fullName evidence="7">Thioredoxin peroxidase</fullName>
    </alternativeName>
</protein>
<keyword evidence="6" id="KW-0676">Redox-active center</keyword>
<feature type="compositionally biased region" description="Basic and acidic residues" evidence="10">
    <location>
        <begin position="39"/>
        <end position="57"/>
    </location>
</feature>
<evidence type="ECO:0000256" key="5">
    <source>
        <dbReference type="ARBA" id="ARBA00023157"/>
    </source>
</evidence>
<dbReference type="GO" id="GO:0045454">
    <property type="term" value="P:cell redox homeostasis"/>
    <property type="evidence" value="ECO:0007669"/>
    <property type="project" value="TreeGrafter"/>
</dbReference>
<accession>A0A550C2N8</accession>
<dbReference type="PANTHER" id="PTHR42801:SF23">
    <property type="entry name" value="PEROXIREDOXIN DOT5"/>
    <property type="match status" value="1"/>
</dbReference>
<comment type="catalytic activity">
    <reaction evidence="9">
        <text>a hydroperoxide + [thioredoxin]-dithiol = an alcohol + [thioredoxin]-disulfide + H2O</text>
        <dbReference type="Rhea" id="RHEA:62620"/>
        <dbReference type="Rhea" id="RHEA-COMP:10698"/>
        <dbReference type="Rhea" id="RHEA-COMP:10700"/>
        <dbReference type="ChEBI" id="CHEBI:15377"/>
        <dbReference type="ChEBI" id="CHEBI:29950"/>
        <dbReference type="ChEBI" id="CHEBI:30879"/>
        <dbReference type="ChEBI" id="CHEBI:35924"/>
        <dbReference type="ChEBI" id="CHEBI:50058"/>
        <dbReference type="EC" id="1.11.1.24"/>
    </reaction>
</comment>
<dbReference type="AlphaFoldDB" id="A0A550C2N8"/>
<comment type="caution">
    <text evidence="12">The sequence shown here is derived from an EMBL/GenBank/DDBJ whole genome shotgun (WGS) entry which is preliminary data.</text>
</comment>
<feature type="region of interest" description="Disordered" evidence="10">
    <location>
        <begin position="1"/>
        <end position="93"/>
    </location>
</feature>
<evidence type="ECO:0000259" key="11">
    <source>
        <dbReference type="PROSITE" id="PS51352"/>
    </source>
</evidence>
<dbReference type="CDD" id="cd03017">
    <property type="entry name" value="PRX_BCP"/>
    <property type="match status" value="1"/>
</dbReference>
<dbReference type="GO" id="GO:0005737">
    <property type="term" value="C:cytoplasm"/>
    <property type="evidence" value="ECO:0007669"/>
    <property type="project" value="TreeGrafter"/>
</dbReference>
<dbReference type="Gene3D" id="3.40.30.10">
    <property type="entry name" value="Glutaredoxin"/>
    <property type="match status" value="1"/>
</dbReference>
<keyword evidence="5" id="KW-1015">Disulfide bond</keyword>